<sequence length="336" mass="36897">MSNDTEQKNQTLADTTTDNGSVNLNVGSYTIQSGEATTLEVTDSKVTLLIDALQHGLKNFMVIDAENRLTEFDGDVQMNDGLNLPGKVTIPNFKTLAGGETPVFGQFRTDSDQFGYINLNKARMYGTEMMGGMSNDQVDVEDYQGVDIFLYPDQTIDNNIDGFAMALKIGGYVNAKGEQKNIALIGTNKLIGHDHLHCDGNSTLSPADPWFYASRLFRVLPKKLNDIRMLLARGECDTVSSPYMAGTIALATNFFTQSDEDTEQDGFITPIIVDEDSNDLSRARVLGVPFIPADKRSSLPKTANIAIGTQSFDLTSKKPCWWNGEEWCDAMGNVLN</sequence>
<evidence type="ECO:0000313" key="1">
    <source>
        <dbReference type="EMBL" id="EHD14070.1"/>
    </source>
</evidence>
<dbReference type="RefSeq" id="WP_008854419.1">
    <property type="nucleotide sequence ID" value="NZ_AGFR01000007.1"/>
</dbReference>
<proteinExistence type="predicted"/>
<accession>G6F0J8</accession>
<dbReference type="EMBL" id="AGFR01000007">
    <property type="protein sequence ID" value="EHD14070.1"/>
    <property type="molecule type" value="Genomic_DNA"/>
</dbReference>
<name>G6F0J8_9PROT</name>
<organism evidence="1 2">
    <name type="scientific">Commensalibacter intestini A911</name>
    <dbReference type="NCBI Taxonomy" id="1088868"/>
    <lineage>
        <taxon>Bacteria</taxon>
        <taxon>Pseudomonadati</taxon>
        <taxon>Pseudomonadota</taxon>
        <taxon>Alphaproteobacteria</taxon>
        <taxon>Acetobacterales</taxon>
        <taxon>Acetobacteraceae</taxon>
    </lineage>
</organism>
<evidence type="ECO:0000313" key="2">
    <source>
        <dbReference type="Proteomes" id="UP000005939"/>
    </source>
</evidence>
<comment type="caution">
    <text evidence="1">The sequence shown here is derived from an EMBL/GenBank/DDBJ whole genome shotgun (WGS) entry which is preliminary data.</text>
</comment>
<dbReference type="STRING" id="1088868.CIN_14290"/>
<protein>
    <submittedName>
        <fullName evidence="1">Uncharacterized protein</fullName>
    </submittedName>
</protein>
<reference evidence="1 2" key="1">
    <citation type="submission" date="2011-10" db="EMBL/GenBank/DDBJ databases">
        <title>Genome Sequence of Commensalibacter intestini A911, isolated from Drosophila gut.</title>
        <authorList>
            <person name="Lee W.-J."/>
            <person name="Kim E.-K."/>
        </authorList>
    </citation>
    <scope>NUCLEOTIDE SEQUENCE [LARGE SCALE GENOMIC DNA]</scope>
    <source>
        <strain evidence="1 2">A911</strain>
    </source>
</reference>
<dbReference type="AlphaFoldDB" id="G6F0J8"/>
<dbReference type="Proteomes" id="UP000005939">
    <property type="component" value="Unassembled WGS sequence"/>
</dbReference>
<dbReference type="OrthoDB" id="7215917at2"/>
<gene>
    <name evidence="1" type="ORF">CIN_14290</name>
</gene>